<dbReference type="Proteomes" id="UP000708208">
    <property type="component" value="Unassembled WGS sequence"/>
</dbReference>
<gene>
    <name evidence="2" type="ORF">AFUS01_LOCUS13399</name>
</gene>
<dbReference type="EMBL" id="CAJVCH010109078">
    <property type="protein sequence ID" value="CAG7724368.1"/>
    <property type="molecule type" value="Genomic_DNA"/>
</dbReference>
<keyword evidence="3" id="KW-1185">Reference proteome</keyword>
<sequence>MGSYYPLVLLVVVVVAAYGNVVNAPSARQNEEAISEIIAPNVKFAKCLIDIRQFNEDVLQLQYAARKHKLPESETRLKTAITTFAAVRSSCVNSIMEDL</sequence>
<comment type="caution">
    <text evidence="2">The sequence shown here is derived from an EMBL/GenBank/DDBJ whole genome shotgun (WGS) entry which is preliminary data.</text>
</comment>
<feature type="signal peptide" evidence="1">
    <location>
        <begin position="1"/>
        <end position="19"/>
    </location>
</feature>
<evidence type="ECO:0000256" key="1">
    <source>
        <dbReference type="SAM" id="SignalP"/>
    </source>
</evidence>
<organism evidence="2 3">
    <name type="scientific">Allacma fusca</name>
    <dbReference type="NCBI Taxonomy" id="39272"/>
    <lineage>
        <taxon>Eukaryota</taxon>
        <taxon>Metazoa</taxon>
        <taxon>Ecdysozoa</taxon>
        <taxon>Arthropoda</taxon>
        <taxon>Hexapoda</taxon>
        <taxon>Collembola</taxon>
        <taxon>Symphypleona</taxon>
        <taxon>Sminthuridae</taxon>
        <taxon>Allacma</taxon>
    </lineage>
</organism>
<feature type="chain" id="PRO_5035170767" evidence="1">
    <location>
        <begin position="20"/>
        <end position="99"/>
    </location>
</feature>
<proteinExistence type="predicted"/>
<reference evidence="2" key="1">
    <citation type="submission" date="2021-06" db="EMBL/GenBank/DDBJ databases">
        <authorList>
            <person name="Hodson N. C."/>
            <person name="Mongue J. A."/>
            <person name="Jaron S. K."/>
        </authorList>
    </citation>
    <scope>NUCLEOTIDE SEQUENCE</scope>
</reference>
<dbReference type="AlphaFoldDB" id="A0A8J2NYW1"/>
<name>A0A8J2NYW1_9HEXA</name>
<accession>A0A8J2NYW1</accession>
<protein>
    <submittedName>
        <fullName evidence="2">Uncharacterized protein</fullName>
    </submittedName>
</protein>
<keyword evidence="1" id="KW-0732">Signal</keyword>
<evidence type="ECO:0000313" key="2">
    <source>
        <dbReference type="EMBL" id="CAG7724368.1"/>
    </source>
</evidence>
<evidence type="ECO:0000313" key="3">
    <source>
        <dbReference type="Proteomes" id="UP000708208"/>
    </source>
</evidence>